<dbReference type="InterPro" id="IPR011712">
    <property type="entry name" value="Sig_transdc_His_kin_sub3_dim/P"/>
</dbReference>
<feature type="coiled-coil region" evidence="5">
    <location>
        <begin position="415"/>
        <end position="442"/>
    </location>
</feature>
<dbReference type="CDD" id="cd16917">
    <property type="entry name" value="HATPase_UhpB-NarQ-NarX-like"/>
    <property type="match status" value="1"/>
</dbReference>
<keyword evidence="3" id="KW-0902">Two-component regulatory system</keyword>
<dbReference type="SUPFAM" id="SSF48452">
    <property type="entry name" value="TPR-like"/>
    <property type="match status" value="2"/>
</dbReference>
<evidence type="ECO:0000256" key="1">
    <source>
        <dbReference type="ARBA" id="ARBA00022679"/>
    </source>
</evidence>
<dbReference type="InterPro" id="IPR005467">
    <property type="entry name" value="His_kinase_dom"/>
</dbReference>
<dbReference type="Gene3D" id="1.20.5.1930">
    <property type="match status" value="1"/>
</dbReference>
<dbReference type="PANTHER" id="PTHR24421">
    <property type="entry name" value="NITRATE/NITRITE SENSOR PROTEIN NARX-RELATED"/>
    <property type="match status" value="1"/>
</dbReference>
<dbReference type="GO" id="GO:0016301">
    <property type="term" value="F:kinase activity"/>
    <property type="evidence" value="ECO:0007669"/>
    <property type="project" value="UniProtKB-KW"/>
</dbReference>
<dbReference type="Proteomes" id="UP000634134">
    <property type="component" value="Unassembled WGS sequence"/>
</dbReference>
<reference evidence="9" key="1">
    <citation type="submission" date="2023-07" db="EMBL/GenBank/DDBJ databases">
        <title>Dyadobacter sp. nov 'subterranea' isolated from contaminted grondwater.</title>
        <authorList>
            <person name="Szabo I."/>
            <person name="Al-Omari J."/>
            <person name="Szerdahelyi S.G."/>
            <person name="Rado J."/>
        </authorList>
    </citation>
    <scope>NUCLEOTIDE SEQUENCE [LARGE SCALE GENOMIC DNA]</scope>
    <source>
        <strain evidence="9">UP-52</strain>
    </source>
</reference>
<dbReference type="RefSeq" id="WP_194124796.1">
    <property type="nucleotide sequence ID" value="NZ_JACYGY010000002.1"/>
</dbReference>
<sequence>MKSVLSSFILLFICFKVIAQKTTLSNIDRKAILQRIKQSKEDSNRVLAYIEYGQFLEGEYLDSAASYYIKSGALSDKINYQVGRFKFRTNYTYVLNLQGKFAQALKLNQESLAIARKLNNPIYIGKSLANIGASYTYIGSFKESIKYYQQAANIFEKEGKTEFLAQLYSNIGAAFEQANLFNKAYSYKVKAVALARPMGDSLLLADLLTNLGLCVFNLKKYKESIPYLNEALVIAKNIKSDIFIAENYSGLSSAYRNLNQLEKAKDYAEKGLALSRKSHNVFLEMSCLRDLMFIYEDLKKPQESAKYTAAALKIAEENDMKDHLVELYEDYAADKARQNDYKSAYEYLDKYIRLNDSLQGKEVQKQLQELDTKYQTVQKQKQIISLEREKEERNTMIYSLAAGLFVIIIIAVLIYRNVNIRKQIAENEVIQLQQERQLLATNSILKGQEEERTRVARDLHDGLGGLLSGIKLTLNSVKGNVILPESSALSFTRALSQLDGAISEMRRVAHSMMPETLVRFGLVDALNDFCDGINESKQLHVNIQTFGFSERLDSQIEIVLYRIVQELLNNVIKYAEATEAQVQLSKIGQSVSVTVEDNGKGFDTSILQNNKGAGLQNVQARVDYLNGKLDIQSKPGEGTSVLVEIEV</sequence>
<dbReference type="SMART" id="SM00387">
    <property type="entry name" value="HATPase_c"/>
    <property type="match status" value="1"/>
</dbReference>
<dbReference type="InterPro" id="IPR011990">
    <property type="entry name" value="TPR-like_helical_dom_sf"/>
</dbReference>
<dbReference type="Pfam" id="PF07730">
    <property type="entry name" value="HisKA_3"/>
    <property type="match status" value="1"/>
</dbReference>
<dbReference type="PROSITE" id="PS50109">
    <property type="entry name" value="HIS_KIN"/>
    <property type="match status" value="1"/>
</dbReference>
<keyword evidence="6" id="KW-0472">Membrane</keyword>
<evidence type="ECO:0000313" key="9">
    <source>
        <dbReference type="Proteomes" id="UP000634134"/>
    </source>
</evidence>
<dbReference type="InterPro" id="IPR050482">
    <property type="entry name" value="Sensor_HK_TwoCompSys"/>
</dbReference>
<protein>
    <submittedName>
        <fullName evidence="8">Sensor histidine kinase</fullName>
    </submittedName>
</protein>
<dbReference type="InterPro" id="IPR036890">
    <property type="entry name" value="HATPase_C_sf"/>
</dbReference>
<keyword evidence="5" id="KW-0175">Coiled coil</keyword>
<dbReference type="EMBL" id="JACYGY010000002">
    <property type="protein sequence ID" value="MBE9466582.1"/>
    <property type="molecule type" value="Genomic_DNA"/>
</dbReference>
<keyword evidence="6" id="KW-1133">Transmembrane helix</keyword>
<accession>A0ABR9WM60</accession>
<evidence type="ECO:0000259" key="7">
    <source>
        <dbReference type="PROSITE" id="PS50109"/>
    </source>
</evidence>
<evidence type="ECO:0000256" key="4">
    <source>
        <dbReference type="PROSITE-ProRule" id="PRU00339"/>
    </source>
</evidence>
<dbReference type="PROSITE" id="PS50005">
    <property type="entry name" value="TPR"/>
    <property type="match status" value="1"/>
</dbReference>
<keyword evidence="2 8" id="KW-0418">Kinase</keyword>
<keyword evidence="6" id="KW-0812">Transmembrane</keyword>
<keyword evidence="1" id="KW-0808">Transferase</keyword>
<dbReference type="InterPro" id="IPR003594">
    <property type="entry name" value="HATPase_dom"/>
</dbReference>
<evidence type="ECO:0000256" key="3">
    <source>
        <dbReference type="ARBA" id="ARBA00023012"/>
    </source>
</evidence>
<dbReference type="Pfam" id="PF13424">
    <property type="entry name" value="TPR_12"/>
    <property type="match status" value="2"/>
</dbReference>
<evidence type="ECO:0000256" key="6">
    <source>
        <dbReference type="SAM" id="Phobius"/>
    </source>
</evidence>
<proteinExistence type="predicted"/>
<dbReference type="SMART" id="SM00028">
    <property type="entry name" value="TPR"/>
    <property type="match status" value="5"/>
</dbReference>
<comment type="caution">
    <text evidence="8">The sequence shown here is derived from an EMBL/GenBank/DDBJ whole genome shotgun (WGS) entry which is preliminary data.</text>
</comment>
<dbReference type="Gene3D" id="1.25.40.10">
    <property type="entry name" value="Tetratricopeptide repeat domain"/>
    <property type="match status" value="2"/>
</dbReference>
<evidence type="ECO:0000313" key="8">
    <source>
        <dbReference type="EMBL" id="MBE9466582.1"/>
    </source>
</evidence>
<dbReference type="SUPFAM" id="SSF55874">
    <property type="entry name" value="ATPase domain of HSP90 chaperone/DNA topoisomerase II/histidine kinase"/>
    <property type="match status" value="1"/>
</dbReference>
<dbReference type="Pfam" id="PF02518">
    <property type="entry name" value="HATPase_c"/>
    <property type="match status" value="1"/>
</dbReference>
<feature type="repeat" description="TPR" evidence="4">
    <location>
        <begin position="125"/>
        <end position="158"/>
    </location>
</feature>
<keyword evidence="9" id="KW-1185">Reference proteome</keyword>
<dbReference type="Gene3D" id="3.30.565.10">
    <property type="entry name" value="Histidine kinase-like ATPase, C-terminal domain"/>
    <property type="match status" value="1"/>
</dbReference>
<organism evidence="8 9">
    <name type="scientific">Dyadobacter subterraneus</name>
    <dbReference type="NCBI Taxonomy" id="2773304"/>
    <lineage>
        <taxon>Bacteria</taxon>
        <taxon>Pseudomonadati</taxon>
        <taxon>Bacteroidota</taxon>
        <taxon>Cytophagia</taxon>
        <taxon>Cytophagales</taxon>
        <taxon>Spirosomataceae</taxon>
        <taxon>Dyadobacter</taxon>
    </lineage>
</organism>
<feature type="transmembrane region" description="Helical" evidence="6">
    <location>
        <begin position="396"/>
        <end position="415"/>
    </location>
</feature>
<dbReference type="InterPro" id="IPR019734">
    <property type="entry name" value="TPR_rpt"/>
</dbReference>
<keyword evidence="4" id="KW-0802">TPR repeat</keyword>
<feature type="domain" description="Histidine kinase" evidence="7">
    <location>
        <begin position="560"/>
        <end position="647"/>
    </location>
</feature>
<gene>
    <name evidence="8" type="ORF">IEE83_32345</name>
</gene>
<evidence type="ECO:0000256" key="2">
    <source>
        <dbReference type="ARBA" id="ARBA00022777"/>
    </source>
</evidence>
<name>A0ABR9WM60_9BACT</name>
<evidence type="ECO:0000256" key="5">
    <source>
        <dbReference type="SAM" id="Coils"/>
    </source>
</evidence>